<proteinExistence type="evidence at transcript level"/>
<evidence type="ECO:0000256" key="5">
    <source>
        <dbReference type="ARBA" id="ARBA00022771"/>
    </source>
</evidence>
<feature type="domain" description="C2H2-type" evidence="14">
    <location>
        <begin position="593"/>
        <end position="620"/>
    </location>
</feature>
<evidence type="ECO:0000256" key="3">
    <source>
        <dbReference type="ARBA" id="ARBA00022723"/>
    </source>
</evidence>
<protein>
    <submittedName>
        <fullName evidence="15">Protein tramtrack, alpha isoform-like</fullName>
    </submittedName>
</protein>
<dbReference type="GO" id="GO:0000978">
    <property type="term" value="F:RNA polymerase II cis-regulatory region sequence-specific DNA binding"/>
    <property type="evidence" value="ECO:0007669"/>
    <property type="project" value="TreeGrafter"/>
</dbReference>
<dbReference type="SMART" id="SM00225">
    <property type="entry name" value="BTB"/>
    <property type="match status" value="1"/>
</dbReference>
<evidence type="ECO:0000256" key="12">
    <source>
        <dbReference type="SAM" id="MobiDB-lite"/>
    </source>
</evidence>
<dbReference type="PANTHER" id="PTHR46105:SF5">
    <property type="entry name" value="ZINC FINGER AND BTB DOMAIN-CONTAINING PROTEIN 44 ISOFORM X1"/>
    <property type="match status" value="1"/>
</dbReference>
<dbReference type="SUPFAM" id="SSF57667">
    <property type="entry name" value="beta-beta-alpha zinc fingers"/>
    <property type="match status" value="1"/>
</dbReference>
<dbReference type="InterPro" id="IPR000210">
    <property type="entry name" value="BTB/POZ_dom"/>
</dbReference>
<dbReference type="SMART" id="SM00355">
    <property type="entry name" value="ZnF_C2H2"/>
    <property type="match status" value="2"/>
</dbReference>
<evidence type="ECO:0000256" key="4">
    <source>
        <dbReference type="ARBA" id="ARBA00022737"/>
    </source>
</evidence>
<feature type="region of interest" description="Disordered" evidence="12">
    <location>
        <begin position="144"/>
        <end position="164"/>
    </location>
</feature>
<dbReference type="Gene3D" id="3.30.160.60">
    <property type="entry name" value="Classic Zinc Finger"/>
    <property type="match status" value="2"/>
</dbReference>
<keyword evidence="10" id="KW-0539">Nucleus</keyword>
<evidence type="ECO:0000259" key="13">
    <source>
        <dbReference type="PROSITE" id="PS50097"/>
    </source>
</evidence>
<reference evidence="15" key="1">
    <citation type="submission" date="2017-11" db="EMBL/GenBank/DDBJ databases">
        <title>The sensing device of the deep-sea amphipod.</title>
        <authorList>
            <person name="Kobayashi H."/>
            <person name="Nagahama T."/>
            <person name="Arai W."/>
            <person name="Sasagawa Y."/>
            <person name="Umeda M."/>
            <person name="Hayashi T."/>
            <person name="Nikaido I."/>
            <person name="Watanabe H."/>
            <person name="Oguri K."/>
            <person name="Kitazato H."/>
            <person name="Fujioka K."/>
            <person name="Kido Y."/>
            <person name="Takami H."/>
        </authorList>
    </citation>
    <scope>NUCLEOTIDE SEQUENCE</scope>
    <source>
        <tissue evidence="15">Whole body</tissue>
    </source>
</reference>
<keyword evidence="6" id="KW-0862">Zinc</keyword>
<dbReference type="GO" id="GO:0008270">
    <property type="term" value="F:zinc ion binding"/>
    <property type="evidence" value="ECO:0007669"/>
    <property type="project" value="UniProtKB-KW"/>
</dbReference>
<dbReference type="FunFam" id="3.30.160.60:FF:000193">
    <property type="entry name" value="Zinc finger protein 300"/>
    <property type="match status" value="1"/>
</dbReference>
<dbReference type="CDD" id="cd18315">
    <property type="entry name" value="BTB_POZ_BAB-like"/>
    <property type="match status" value="1"/>
</dbReference>
<evidence type="ECO:0000256" key="1">
    <source>
        <dbReference type="ARBA" id="ARBA00004123"/>
    </source>
</evidence>
<dbReference type="PROSITE" id="PS50157">
    <property type="entry name" value="ZINC_FINGER_C2H2_2"/>
    <property type="match status" value="2"/>
</dbReference>
<evidence type="ECO:0000256" key="10">
    <source>
        <dbReference type="ARBA" id="ARBA00023242"/>
    </source>
</evidence>
<evidence type="ECO:0000256" key="9">
    <source>
        <dbReference type="ARBA" id="ARBA00023163"/>
    </source>
</evidence>
<dbReference type="PROSITE" id="PS00028">
    <property type="entry name" value="ZINC_FINGER_C2H2_1"/>
    <property type="match status" value="1"/>
</dbReference>
<evidence type="ECO:0000313" key="15">
    <source>
        <dbReference type="EMBL" id="LAC24883.1"/>
    </source>
</evidence>
<keyword evidence="8" id="KW-0238">DNA-binding</keyword>
<dbReference type="InterPro" id="IPR011333">
    <property type="entry name" value="SKP1/BTB/POZ_sf"/>
</dbReference>
<keyword evidence="7" id="KW-0805">Transcription regulation</keyword>
<dbReference type="SUPFAM" id="SSF54695">
    <property type="entry name" value="POZ domain"/>
    <property type="match status" value="1"/>
</dbReference>
<keyword evidence="5 11" id="KW-0863">Zinc-finger</keyword>
<comment type="similarity">
    <text evidence="2">Belongs to the krueppel C2H2-type zinc-finger protein family.</text>
</comment>
<comment type="subcellular location">
    <subcellularLocation>
        <location evidence="1">Nucleus</location>
    </subcellularLocation>
</comment>
<name>A0A6A7G489_9CRUS</name>
<dbReference type="EMBL" id="IACT01005738">
    <property type="protein sequence ID" value="LAC24883.1"/>
    <property type="molecule type" value="mRNA"/>
</dbReference>
<dbReference type="AlphaFoldDB" id="A0A6A7G489"/>
<sequence length="623" mass="67594">MLGCKSTADDVDIEQSSQQSKELLSLRWNNHLLAFRSLLSSVKIESVFSDVSVACSGKLYAVHKLVLSSCSDYFADILRATNCPQPVIVLKDISCQDFDALLSYMYLGEVNIMRSDLSSLLQASESLGIKGLFVPDDNDKCNSDDLTATNDPLHAGDDADESQQNDVCETLDDEIEINPVDVLITKEQITDGKFTEETDKGWSCSVSEDTLLDGHFLNVLQGQKRKASADGESLQGPAVEQLDSNCKKTKVNLEENFSKDSNASLEDCPLNANIAEFYEDSAFGPMGQVCVNIKEEPDASERSQLLPHPYNSSSDSAGQRYPHLDGQELSEEAVDEASCPQKEGTTLADIIGEALTGDGDMHAVHYLETIHCEDLSGPDSKGKGDDSEVCLLQLEPRQPNKQQQIVNRQSLADASSSTFIASEMKPGKNKSTSTACKTASYYVPIASKGSIDCNTVGGSTQPTSLCVVSGHVLTTSSNNNNHHSNNNSSSSDHTSGNSQPNSINAHYISSSSNSVLSISSNHVSNNSNSNSHISQHSSHTSTSGVTSNVLLVPMSTVSYPQHPAIVCPYCGKEFAFASDLRRHTRSHTGEKPYQCSLCPFKTSQRYNLERHKKIHEPKTDPSI</sequence>
<evidence type="ECO:0000256" key="11">
    <source>
        <dbReference type="PROSITE-ProRule" id="PRU00042"/>
    </source>
</evidence>
<dbReference type="InterPro" id="IPR013087">
    <property type="entry name" value="Znf_C2H2_type"/>
</dbReference>
<feature type="domain" description="C2H2-type" evidence="14">
    <location>
        <begin position="565"/>
        <end position="592"/>
    </location>
</feature>
<dbReference type="InterPro" id="IPR050457">
    <property type="entry name" value="ZnFinger_BTB_dom_contain"/>
</dbReference>
<dbReference type="InterPro" id="IPR036236">
    <property type="entry name" value="Znf_C2H2_sf"/>
</dbReference>
<keyword evidence="9" id="KW-0804">Transcription</keyword>
<evidence type="ECO:0000256" key="7">
    <source>
        <dbReference type="ARBA" id="ARBA00023015"/>
    </source>
</evidence>
<feature type="region of interest" description="Disordered" evidence="12">
    <location>
        <begin position="298"/>
        <end position="322"/>
    </location>
</feature>
<feature type="domain" description="BTB" evidence="13">
    <location>
        <begin position="49"/>
        <end position="114"/>
    </location>
</feature>
<feature type="compositionally biased region" description="Low complexity" evidence="12">
    <location>
        <begin position="476"/>
        <end position="498"/>
    </location>
</feature>
<keyword evidence="3" id="KW-0479">Metal-binding</keyword>
<dbReference type="GO" id="GO:0000981">
    <property type="term" value="F:DNA-binding transcription factor activity, RNA polymerase II-specific"/>
    <property type="evidence" value="ECO:0007669"/>
    <property type="project" value="TreeGrafter"/>
</dbReference>
<feature type="region of interest" description="Disordered" evidence="12">
    <location>
        <begin position="476"/>
        <end position="506"/>
    </location>
</feature>
<evidence type="ECO:0000256" key="2">
    <source>
        <dbReference type="ARBA" id="ARBA00006991"/>
    </source>
</evidence>
<dbReference type="Pfam" id="PF00651">
    <property type="entry name" value="BTB"/>
    <property type="match status" value="1"/>
</dbReference>
<dbReference type="PROSITE" id="PS50097">
    <property type="entry name" value="BTB"/>
    <property type="match status" value="1"/>
</dbReference>
<accession>A0A6A7G489</accession>
<dbReference type="FunFam" id="3.30.160.60:FF:000446">
    <property type="entry name" value="Zinc finger protein"/>
    <property type="match status" value="1"/>
</dbReference>
<dbReference type="Gene3D" id="3.30.710.10">
    <property type="entry name" value="Potassium Channel Kv1.1, Chain A"/>
    <property type="match status" value="1"/>
</dbReference>
<evidence type="ECO:0000256" key="8">
    <source>
        <dbReference type="ARBA" id="ARBA00023125"/>
    </source>
</evidence>
<evidence type="ECO:0000259" key="14">
    <source>
        <dbReference type="PROSITE" id="PS50157"/>
    </source>
</evidence>
<dbReference type="GO" id="GO:0005634">
    <property type="term" value="C:nucleus"/>
    <property type="evidence" value="ECO:0007669"/>
    <property type="project" value="UniProtKB-SubCell"/>
</dbReference>
<organism evidence="15">
    <name type="scientific">Hirondellea gigas</name>
    <dbReference type="NCBI Taxonomy" id="1518452"/>
    <lineage>
        <taxon>Eukaryota</taxon>
        <taxon>Metazoa</taxon>
        <taxon>Ecdysozoa</taxon>
        <taxon>Arthropoda</taxon>
        <taxon>Crustacea</taxon>
        <taxon>Multicrustacea</taxon>
        <taxon>Malacostraca</taxon>
        <taxon>Eumalacostraca</taxon>
        <taxon>Peracarida</taxon>
        <taxon>Amphipoda</taxon>
        <taxon>Amphilochidea</taxon>
        <taxon>Lysianassida</taxon>
        <taxon>Lysianassidira</taxon>
        <taxon>Lysianassoidea</taxon>
        <taxon>Lysianassidae</taxon>
        <taxon>Hirondellea</taxon>
    </lineage>
</organism>
<keyword evidence="4" id="KW-0677">Repeat</keyword>
<feature type="region of interest" description="Disordered" evidence="12">
    <location>
        <begin position="519"/>
        <end position="543"/>
    </location>
</feature>
<dbReference type="PANTHER" id="PTHR46105">
    <property type="entry name" value="AGAP004733-PA"/>
    <property type="match status" value="1"/>
</dbReference>
<evidence type="ECO:0000256" key="6">
    <source>
        <dbReference type="ARBA" id="ARBA00022833"/>
    </source>
</evidence>
<dbReference type="Pfam" id="PF00096">
    <property type="entry name" value="zf-C2H2"/>
    <property type="match status" value="2"/>
</dbReference>